<dbReference type="InterPro" id="IPR029063">
    <property type="entry name" value="SAM-dependent_MTases_sf"/>
</dbReference>
<dbReference type="GO" id="GO:0008757">
    <property type="term" value="F:S-adenosylmethionine-dependent methyltransferase activity"/>
    <property type="evidence" value="ECO:0007669"/>
    <property type="project" value="InterPro"/>
</dbReference>
<dbReference type="PANTHER" id="PTHR13090:SF1">
    <property type="entry name" value="ARGININE-HYDROXYLASE NDUFAF5, MITOCHONDRIAL"/>
    <property type="match status" value="1"/>
</dbReference>
<comment type="function">
    <text evidence="8">Converts the free carboxyl group of a malonyl-thioester to its methyl ester by transfer of a methyl group from S-adenosyl-L-methionine (SAM). It allows to synthesize pimeloyl-ACP via the fatty acid synthetic pathway.</text>
</comment>
<evidence type="ECO:0000259" key="9">
    <source>
        <dbReference type="Pfam" id="PF08241"/>
    </source>
</evidence>
<dbReference type="InterPro" id="IPR050602">
    <property type="entry name" value="Malonyl-ACP_OMT"/>
</dbReference>
<evidence type="ECO:0000256" key="5">
    <source>
        <dbReference type="ARBA" id="ARBA00022679"/>
    </source>
</evidence>
<dbReference type="UniPathway" id="UPA00078"/>
<comment type="pathway">
    <text evidence="2 8">Cofactor biosynthesis; biotin biosynthesis.</text>
</comment>
<evidence type="ECO:0000313" key="10">
    <source>
        <dbReference type="EMBL" id="HEN41694.1"/>
    </source>
</evidence>
<evidence type="ECO:0000256" key="6">
    <source>
        <dbReference type="ARBA" id="ARBA00022691"/>
    </source>
</evidence>
<accession>A0A831XDP1</accession>
<dbReference type="InterPro" id="IPR013216">
    <property type="entry name" value="Methyltransf_11"/>
</dbReference>
<dbReference type="GO" id="GO:0032259">
    <property type="term" value="P:methylation"/>
    <property type="evidence" value="ECO:0007669"/>
    <property type="project" value="UniProtKB-KW"/>
</dbReference>
<dbReference type="Pfam" id="PF08241">
    <property type="entry name" value="Methyltransf_11"/>
    <property type="match status" value="1"/>
</dbReference>
<dbReference type="GO" id="GO:0010340">
    <property type="term" value="F:carboxyl-O-methyltransferase activity"/>
    <property type="evidence" value="ECO:0007669"/>
    <property type="project" value="UniProtKB-UniRule"/>
</dbReference>
<evidence type="ECO:0000256" key="7">
    <source>
        <dbReference type="ARBA" id="ARBA00022756"/>
    </source>
</evidence>
<reference evidence="10" key="1">
    <citation type="journal article" date="2020" name="mSystems">
        <title>Genome- and Community-Level Interaction Insights into Carbon Utilization and Element Cycling Functions of Hydrothermarchaeota in Hydrothermal Sediment.</title>
        <authorList>
            <person name="Zhou Z."/>
            <person name="Liu Y."/>
            <person name="Xu W."/>
            <person name="Pan J."/>
            <person name="Luo Z.H."/>
            <person name="Li M."/>
        </authorList>
    </citation>
    <scope>NUCLEOTIDE SEQUENCE [LARGE SCALE GENOMIC DNA]</scope>
    <source>
        <strain evidence="10">SpSt-349</strain>
    </source>
</reference>
<evidence type="ECO:0000256" key="8">
    <source>
        <dbReference type="HAMAP-Rule" id="MF_00835"/>
    </source>
</evidence>
<keyword evidence="6 8" id="KW-0949">S-adenosyl-L-methionine</keyword>
<dbReference type="EC" id="2.1.1.197" evidence="3 8"/>
<evidence type="ECO:0000256" key="4">
    <source>
        <dbReference type="ARBA" id="ARBA00022603"/>
    </source>
</evidence>
<comment type="caution">
    <text evidence="10">The sequence shown here is derived from an EMBL/GenBank/DDBJ whole genome shotgun (WGS) entry which is preliminary data.</text>
</comment>
<dbReference type="Gene3D" id="3.40.50.150">
    <property type="entry name" value="Vaccinia Virus protein VP39"/>
    <property type="match status" value="1"/>
</dbReference>
<dbReference type="PANTHER" id="PTHR13090">
    <property type="entry name" value="ARGININE-HYDROXYLASE NDUFAF5, MITOCHONDRIAL"/>
    <property type="match status" value="1"/>
</dbReference>
<dbReference type="EMBL" id="DSOV01000016">
    <property type="protein sequence ID" value="HEN41694.1"/>
    <property type="molecule type" value="Genomic_DNA"/>
</dbReference>
<dbReference type="GO" id="GO:0102130">
    <property type="term" value="F:malonyl-CoA methyltransferase activity"/>
    <property type="evidence" value="ECO:0007669"/>
    <property type="project" value="UniProtKB-EC"/>
</dbReference>
<keyword evidence="7 8" id="KW-0093">Biotin biosynthesis</keyword>
<evidence type="ECO:0000256" key="3">
    <source>
        <dbReference type="ARBA" id="ARBA00012327"/>
    </source>
</evidence>
<name>A0A831XDP1_GEOME</name>
<comment type="catalytic activity">
    <reaction evidence="1 8">
        <text>malonyl-[ACP] + S-adenosyl-L-methionine = malonyl-[ACP] methyl ester + S-adenosyl-L-homocysteine</text>
        <dbReference type="Rhea" id="RHEA:17105"/>
        <dbReference type="Rhea" id="RHEA-COMP:9623"/>
        <dbReference type="Rhea" id="RHEA-COMP:9954"/>
        <dbReference type="ChEBI" id="CHEBI:57856"/>
        <dbReference type="ChEBI" id="CHEBI:59789"/>
        <dbReference type="ChEBI" id="CHEBI:78449"/>
        <dbReference type="ChEBI" id="CHEBI:78845"/>
        <dbReference type="EC" id="2.1.1.197"/>
    </reaction>
</comment>
<keyword evidence="4 8" id="KW-0489">Methyltransferase</keyword>
<evidence type="ECO:0000256" key="1">
    <source>
        <dbReference type="ARBA" id="ARBA00000852"/>
    </source>
</evidence>
<dbReference type="AlphaFoldDB" id="A0A831XDP1"/>
<organism evidence="10">
    <name type="scientific">Geobacter metallireducens</name>
    <dbReference type="NCBI Taxonomy" id="28232"/>
    <lineage>
        <taxon>Bacteria</taxon>
        <taxon>Pseudomonadati</taxon>
        <taxon>Thermodesulfobacteriota</taxon>
        <taxon>Desulfuromonadia</taxon>
        <taxon>Geobacterales</taxon>
        <taxon>Geobacteraceae</taxon>
        <taxon>Geobacter</taxon>
    </lineage>
</organism>
<protein>
    <recommendedName>
        <fullName evidence="3 8">Malonyl-[acyl-carrier protein] O-methyltransferase</fullName>
        <shortName evidence="8">Malonyl-ACP O-methyltransferase</shortName>
        <ecNumber evidence="3 8">2.1.1.197</ecNumber>
    </recommendedName>
    <alternativeName>
        <fullName evidence="8">Biotin synthesis protein BioC</fullName>
    </alternativeName>
</protein>
<gene>
    <name evidence="8 10" type="primary">bioC</name>
    <name evidence="10" type="ORF">ENQ87_04835</name>
</gene>
<keyword evidence="5 8" id="KW-0808">Transferase</keyword>
<dbReference type="InterPro" id="IPR011814">
    <property type="entry name" value="BioC"/>
</dbReference>
<dbReference type="NCBIfam" id="TIGR02072">
    <property type="entry name" value="BioC"/>
    <property type="match status" value="1"/>
</dbReference>
<dbReference type="CDD" id="cd02440">
    <property type="entry name" value="AdoMet_MTases"/>
    <property type="match status" value="1"/>
</dbReference>
<dbReference type="HAMAP" id="MF_00835">
    <property type="entry name" value="BioC"/>
    <property type="match status" value="1"/>
</dbReference>
<proteinExistence type="inferred from homology"/>
<feature type="domain" description="Methyltransferase type 11" evidence="9">
    <location>
        <begin position="47"/>
        <end position="141"/>
    </location>
</feature>
<dbReference type="SUPFAM" id="SSF53335">
    <property type="entry name" value="S-adenosyl-L-methionine-dependent methyltransferases"/>
    <property type="match status" value="1"/>
</dbReference>
<dbReference type="GO" id="GO:0009102">
    <property type="term" value="P:biotin biosynthetic process"/>
    <property type="evidence" value="ECO:0007669"/>
    <property type="project" value="UniProtKB-UniRule"/>
</dbReference>
<comment type="similarity">
    <text evidence="8">Belongs to the methyltransferase superfamily.</text>
</comment>
<evidence type="ECO:0000256" key="2">
    <source>
        <dbReference type="ARBA" id="ARBA00004746"/>
    </source>
</evidence>
<sequence>MIDRHRVKQSFHRQAEEYDAHAAVQKRVVARFLQILAEEGDSPARILDVGAGTGLLAEQLADRHPGSLLACVDLAPGMAAAARQRLGSRALVAVADAERLPFADASFDCVVSTSTFQWLTTLDAAFAEARRVLAPGGLFAFALFGHGTFHELKGSYRAALTAVGREGEDRTQRFFTADEVRAALERSGFGVRRIGAEDEVEWHQDVPAFLRSVKRVGAGNASPLRGRGLAERRVMVEMMRVYGERYGGERGIPATYTVVYGVGIKHTAVRNT</sequence>